<feature type="domain" description="Orn/Lys/Arg decarboxylases family 1 pyridoxal-P attachment site" evidence="6">
    <location>
        <begin position="7"/>
        <end position="300"/>
    </location>
</feature>
<comment type="caution">
    <text evidence="8">The sequence shown here is derived from an EMBL/GenBank/DDBJ whole genome shotgun (WGS) entry which is preliminary data.</text>
</comment>
<reference evidence="8" key="1">
    <citation type="submission" date="2023-03" db="EMBL/GenBank/DDBJ databases">
        <title>MT1 and MT2 Draft Genomes of Novel Species.</title>
        <authorList>
            <person name="Venkateswaran K."/>
        </authorList>
    </citation>
    <scope>NUCLEOTIDE SEQUENCE</scope>
    <source>
        <strain evidence="8">F6_3S_P_2</strain>
    </source>
</reference>
<dbReference type="PANTHER" id="PTHR43277">
    <property type="entry name" value="ARGININE DECARBOXYLASE"/>
    <property type="match status" value="1"/>
</dbReference>
<evidence type="ECO:0000259" key="7">
    <source>
        <dbReference type="Pfam" id="PF03711"/>
    </source>
</evidence>
<evidence type="ECO:0000256" key="5">
    <source>
        <dbReference type="ARBA" id="ARBA00023239"/>
    </source>
</evidence>
<evidence type="ECO:0000256" key="4">
    <source>
        <dbReference type="ARBA" id="ARBA00022898"/>
    </source>
</evidence>
<evidence type="ECO:0000259" key="6">
    <source>
        <dbReference type="Pfam" id="PF01276"/>
    </source>
</evidence>
<gene>
    <name evidence="8" type="ORF">P5G49_15575</name>
</gene>
<dbReference type="SUPFAM" id="SSF55904">
    <property type="entry name" value="Ornithine decarboxylase C-terminal domain"/>
    <property type="match status" value="1"/>
</dbReference>
<keyword evidence="8" id="KW-0808">Transferase</keyword>
<accession>A0ABT8JUR7</accession>
<keyword evidence="3" id="KW-0210">Decarboxylase</keyword>
<feature type="domain" description="Orn/Lys/Arg decarboxylase C-terminal" evidence="7">
    <location>
        <begin position="401"/>
        <end position="448"/>
    </location>
</feature>
<evidence type="ECO:0000256" key="2">
    <source>
        <dbReference type="ARBA" id="ARBA00010671"/>
    </source>
</evidence>
<evidence type="ECO:0000256" key="1">
    <source>
        <dbReference type="ARBA" id="ARBA00001933"/>
    </source>
</evidence>
<dbReference type="InterPro" id="IPR000310">
    <property type="entry name" value="Orn/Lys/Arg_deCO2ase_major_dom"/>
</dbReference>
<dbReference type="EMBL" id="JAROCC010000015">
    <property type="protein sequence ID" value="MDN4608880.1"/>
    <property type="molecule type" value="Genomic_DNA"/>
</dbReference>
<name>A0ABT8JUR7_9BACL</name>
<evidence type="ECO:0000313" key="8">
    <source>
        <dbReference type="EMBL" id="MDN4608880.1"/>
    </source>
</evidence>
<evidence type="ECO:0000313" key="9">
    <source>
        <dbReference type="Proteomes" id="UP001175097"/>
    </source>
</evidence>
<keyword evidence="9" id="KW-1185">Reference proteome</keyword>
<keyword evidence="5" id="KW-0456">Lyase</keyword>
<sequence length="473" mass="52054">MNQNNRPLVQALHSFKEQAPASFHVPGHKHGLLSSLPDGMRQALSYDYTELTGLDDLHEAEGIIKEAESLLTALYKSSRSFFLVNGSTVGNLAMIYSACGKGDTVIVQRNAHKSVFHAIELTGAHPVLISPPWDTHTRTPGVLTAEQVDEALAMNPEAKAVVLTYPTYYGVVGKGLREIIELCHSHSVPVLVDEAHGAHFIVGEPFPRSAIEQGADVVVHSAHKTLPAMTMGSFLHVQSELISEKKIAHYLQMLQTSSPSYLIMASLDDARAYAASCKESDKQRFMELRSSFIQELKEINCLKVIETDDPLKLLIRAEGQSGFALQAAFESKGIYTELADPYQVLLILPLWNEQSNPPLKDWKEKMIAVVNNLGKVEDNLILPDMAAWPDGISMLVYPPSSIVDMETEWIAMDEATGRVAAESLIPYPPGIPLLIKGERIMESHVTALSTLIKAGARFQGAIRPEEKVLYVLK</sequence>
<keyword evidence="4" id="KW-0663">Pyridoxal phosphate</keyword>
<dbReference type="InterPro" id="IPR036633">
    <property type="entry name" value="Prn/Lys/Arg_de-COase_C_sf"/>
</dbReference>
<protein>
    <submittedName>
        <fullName evidence="8">Aminotransferase class I/II-fold pyridoxal phosphate-dependent enzyme</fullName>
    </submittedName>
</protein>
<dbReference type="Gene3D" id="3.40.640.10">
    <property type="entry name" value="Type I PLP-dependent aspartate aminotransferase-like (Major domain)"/>
    <property type="match status" value="1"/>
</dbReference>
<dbReference type="PANTHER" id="PTHR43277:SF3">
    <property type="entry name" value="DECARBOXYLASE, PUTATIVE-RELATED"/>
    <property type="match status" value="1"/>
</dbReference>
<dbReference type="InterPro" id="IPR052357">
    <property type="entry name" value="Orn_Lys_Arg_decarboxylase-I"/>
</dbReference>
<dbReference type="InterPro" id="IPR015421">
    <property type="entry name" value="PyrdxlP-dep_Trfase_major"/>
</dbReference>
<dbReference type="SUPFAM" id="SSF53383">
    <property type="entry name" value="PLP-dependent transferases"/>
    <property type="match status" value="1"/>
</dbReference>
<comment type="similarity">
    <text evidence="2">Belongs to the Orn/Lys/Arg decarboxylase class-I family.</text>
</comment>
<dbReference type="Pfam" id="PF01276">
    <property type="entry name" value="OKR_DC_1"/>
    <property type="match status" value="1"/>
</dbReference>
<dbReference type="Proteomes" id="UP001175097">
    <property type="component" value="Unassembled WGS sequence"/>
</dbReference>
<organism evidence="8 9">
    <name type="scientific">Sporosarcina highlanderae</name>
    <dbReference type="NCBI Taxonomy" id="3035916"/>
    <lineage>
        <taxon>Bacteria</taxon>
        <taxon>Bacillati</taxon>
        <taxon>Bacillota</taxon>
        <taxon>Bacilli</taxon>
        <taxon>Bacillales</taxon>
        <taxon>Caryophanaceae</taxon>
        <taxon>Sporosarcina</taxon>
    </lineage>
</organism>
<dbReference type="Gene3D" id="3.90.105.10">
    <property type="entry name" value="Molybdopterin biosynthesis moea protein, domain 2"/>
    <property type="match status" value="1"/>
</dbReference>
<dbReference type="RefSeq" id="WP_301245286.1">
    <property type="nucleotide sequence ID" value="NZ_JAROCC010000015.1"/>
</dbReference>
<dbReference type="Pfam" id="PF03711">
    <property type="entry name" value="OKR_DC_1_C"/>
    <property type="match status" value="1"/>
</dbReference>
<comment type="cofactor">
    <cofactor evidence="1">
        <name>pyridoxal 5'-phosphate</name>
        <dbReference type="ChEBI" id="CHEBI:597326"/>
    </cofactor>
</comment>
<dbReference type="InterPro" id="IPR015424">
    <property type="entry name" value="PyrdxlP-dep_Trfase"/>
</dbReference>
<keyword evidence="8" id="KW-0032">Aminotransferase</keyword>
<dbReference type="GO" id="GO:0008483">
    <property type="term" value="F:transaminase activity"/>
    <property type="evidence" value="ECO:0007669"/>
    <property type="project" value="UniProtKB-KW"/>
</dbReference>
<proteinExistence type="inferred from homology"/>
<evidence type="ECO:0000256" key="3">
    <source>
        <dbReference type="ARBA" id="ARBA00022793"/>
    </source>
</evidence>
<dbReference type="InterPro" id="IPR008286">
    <property type="entry name" value="Prn/Lys/Arg_de-COase_C"/>
</dbReference>